<reference evidence="4" key="1">
    <citation type="journal article" date="2019" name="Int. J. Syst. Evol. Microbiol.">
        <title>The Global Catalogue of Microorganisms (GCM) 10K type strain sequencing project: providing services to taxonomists for standard genome sequencing and annotation.</title>
        <authorList>
            <consortium name="The Broad Institute Genomics Platform"/>
            <consortium name="The Broad Institute Genome Sequencing Center for Infectious Disease"/>
            <person name="Wu L."/>
            <person name="Ma J."/>
        </authorList>
    </citation>
    <scope>NUCLEOTIDE SEQUENCE [LARGE SCALE GENOMIC DNA]</scope>
    <source>
        <strain evidence="4">CGMCC 1.16060</strain>
    </source>
</reference>
<dbReference type="PANTHER" id="PTHR42776:SF27">
    <property type="entry name" value="DIPEPTIDYL PEPTIDASE FAMILY MEMBER 6"/>
    <property type="match status" value="1"/>
</dbReference>
<comment type="caution">
    <text evidence="3">The sequence shown here is derived from an EMBL/GenBank/DDBJ whole genome shotgun (WGS) entry which is preliminary data.</text>
</comment>
<name>A0ABQ1TI14_9FLAO</name>
<protein>
    <submittedName>
        <fullName evidence="3">Acylaminoacyl-peptidase</fullName>
    </submittedName>
</protein>
<evidence type="ECO:0000256" key="1">
    <source>
        <dbReference type="ARBA" id="ARBA00022801"/>
    </source>
</evidence>
<dbReference type="SUPFAM" id="SSF82171">
    <property type="entry name" value="DPP6 N-terminal domain-like"/>
    <property type="match status" value="1"/>
</dbReference>
<accession>A0ABQ1TI14</accession>
<evidence type="ECO:0000259" key="2">
    <source>
        <dbReference type="Pfam" id="PF00326"/>
    </source>
</evidence>
<dbReference type="Pfam" id="PF00326">
    <property type="entry name" value="Peptidase_S9"/>
    <property type="match status" value="1"/>
</dbReference>
<dbReference type="Proteomes" id="UP000655016">
    <property type="component" value="Unassembled WGS sequence"/>
</dbReference>
<keyword evidence="4" id="KW-1185">Reference proteome</keyword>
<organism evidence="3 4">
    <name type="scientific">Flavobacterium limi</name>
    <dbReference type="NCBI Taxonomy" id="2045105"/>
    <lineage>
        <taxon>Bacteria</taxon>
        <taxon>Pseudomonadati</taxon>
        <taxon>Bacteroidota</taxon>
        <taxon>Flavobacteriia</taxon>
        <taxon>Flavobacteriales</taxon>
        <taxon>Flavobacteriaceae</taxon>
        <taxon>Flavobacterium</taxon>
    </lineage>
</organism>
<evidence type="ECO:0000313" key="4">
    <source>
        <dbReference type="Proteomes" id="UP000655016"/>
    </source>
</evidence>
<proteinExistence type="predicted"/>
<dbReference type="Gene3D" id="2.120.10.30">
    <property type="entry name" value="TolB, C-terminal domain"/>
    <property type="match status" value="1"/>
</dbReference>
<dbReference type="EMBL" id="BMKP01000001">
    <property type="protein sequence ID" value="GGE94786.1"/>
    <property type="molecule type" value="Genomic_DNA"/>
</dbReference>
<dbReference type="InterPro" id="IPR029058">
    <property type="entry name" value="AB_hydrolase_fold"/>
</dbReference>
<evidence type="ECO:0000313" key="3">
    <source>
        <dbReference type="EMBL" id="GGE94786.1"/>
    </source>
</evidence>
<dbReference type="InterPro" id="IPR011042">
    <property type="entry name" value="6-blade_b-propeller_TolB-like"/>
</dbReference>
<dbReference type="Gene3D" id="3.40.50.1820">
    <property type="entry name" value="alpha/beta hydrolase"/>
    <property type="match status" value="1"/>
</dbReference>
<dbReference type="InterPro" id="IPR001375">
    <property type="entry name" value="Peptidase_S9_cat"/>
</dbReference>
<feature type="domain" description="Peptidase S9 prolyl oligopeptidase catalytic" evidence="2">
    <location>
        <begin position="701"/>
        <end position="871"/>
    </location>
</feature>
<dbReference type="SUPFAM" id="SSF53474">
    <property type="entry name" value="alpha/beta-Hydrolases"/>
    <property type="match status" value="1"/>
</dbReference>
<dbReference type="RefSeq" id="WP_163393187.1">
    <property type="nucleotide sequence ID" value="NZ_BMKP01000001.1"/>
</dbReference>
<gene>
    <name evidence="3" type="ORF">GCM10011518_00080</name>
</gene>
<keyword evidence="1" id="KW-0378">Hydrolase</keyword>
<sequence>MNTNLNSSARMNFKFSPQIAVLFFILPLVTCPLWGQGAKKQLTPDDYPLWGELRSDQLSRDSKWISYRIQYQNGTDSLFVKNTTTAVTYSFAGCEQSDFTESNHFITQKNNQLTIMNLNTGNKETIPDVLAYAYSKKADRLMLLKPDGTESQVLRSRRPSESRFEEIKGVKRFSVSPDGAAAVFSVVSNSQQAIGLLHLTQTTQIEWITGESDFDFDGFVWQKDGKSVAFLGQGRNLNENMLHYYILKTKKLYRLDAAGQPQFPKDRAIVLGSTYKITIADDLQSVFVSLKKKNSPGDAQPKAAVEIWHTKDKWIYPQEQKEGKFDRQSKVAVWFPITNAFMPVTSNELPKLMLTGDYRYAILSNPKAYEPQFEYSSNRDYYLLNLKTGQQELFLKNHAASAHQMLVSPGGKYIAYFSANHWWVYSIREKRHTNITAATKAVFYGKVFKLVTVSAYGNPGWTVDDKEIVLYDHYDLWAIKTDGSSYRRITKGREAGIRYRIADSSPAYKTSLYYDGFRRDVLDLEKEVLLRAEGDDGKTGYFIRNKQSELQAIVYGDYFIDQLFCNEKKNTFFYRQQKFDLPPALFSKTVSSAPKLIFQSNPHHFDYDWGRSELVHYQNSEKENLKGVLLYPAQWSAGKKYPMVVHIYEYLSNELHLYRNPSLFSEEGFNAANLTQQGYFILLPDILHKEGNPGISATDCVVSGTKKVIETGLVNPNKIGLIGHSFGGYETAFIITQTNLFAAAIAGAAVTDLNSYFLNVGWDTGKPDLWRMNKEQWRIGKSPYEDPLAYTRNSPVCNAEHITTPLLLWTGKKDQHVDWHQSVEYYMALRRLGKKNVTLFYTDEAHSLLNPENQKDFTQRVGEWFGCYLKNEALPSWIEKGTE</sequence>
<dbReference type="PANTHER" id="PTHR42776">
    <property type="entry name" value="SERINE PEPTIDASE S9 FAMILY MEMBER"/>
    <property type="match status" value="1"/>
</dbReference>